<dbReference type="InterPro" id="IPR021255">
    <property type="entry name" value="DUF2807"/>
</dbReference>
<evidence type="ECO:0000259" key="3">
    <source>
        <dbReference type="Pfam" id="PF10988"/>
    </source>
</evidence>
<dbReference type="OrthoDB" id="1422484at2"/>
<keyword evidence="2" id="KW-0732">Signal</keyword>
<protein>
    <submittedName>
        <fullName evidence="4">DUF2807 domain containing protein</fullName>
    </submittedName>
</protein>
<dbReference type="Gene3D" id="2.160.20.120">
    <property type="match status" value="1"/>
</dbReference>
<dbReference type="EMBL" id="JUIW01000001">
    <property type="protein sequence ID" value="RYJ45701.1"/>
    <property type="molecule type" value="Genomic_DNA"/>
</dbReference>
<feature type="compositionally biased region" description="Low complexity" evidence="1">
    <location>
        <begin position="210"/>
        <end position="225"/>
    </location>
</feature>
<gene>
    <name evidence="4" type="ORF">NU09_0293</name>
</gene>
<sequence>MTKIVTHITKAILAIATALLLSSCGFGIDGNGNVVTSQRNADASFTSVSGNRGLEVVIEQGSQTSIVVEADDNLQEHITTKIKNGELVITSDVGIQKASSKKVIVTMPVIERIAASSGANVISKNTIKGNDLGLSSSSGSQLEVSIQAVNVTAESSSGSSLKVSGKAQKLEADSSSGSTLNAKDLLVSNADAEASSGSSVTVNPSNSLNAEASSGASVSYAGAPATINKNTSSGGKVKQE</sequence>
<organism evidence="4 5">
    <name type="scientific">Flavobacterium beibuense</name>
    <dbReference type="NCBI Taxonomy" id="657326"/>
    <lineage>
        <taxon>Bacteria</taxon>
        <taxon>Pseudomonadati</taxon>
        <taxon>Bacteroidota</taxon>
        <taxon>Flavobacteriia</taxon>
        <taxon>Flavobacteriales</taxon>
        <taxon>Flavobacteriaceae</taxon>
        <taxon>Flavobacterium</taxon>
    </lineage>
</organism>
<dbReference type="AlphaFoldDB" id="A0A444WIK7"/>
<accession>A0A444WIK7</accession>
<reference evidence="4 5" key="1">
    <citation type="submission" date="2014-12" db="EMBL/GenBank/DDBJ databases">
        <title>Genome sequence of Flavobacterium beibuense RSKm HC5.</title>
        <authorList>
            <person name="Kim J.F."/>
            <person name="Song J.Y."/>
            <person name="Kwak M.-J."/>
            <person name="Lee S.-W."/>
        </authorList>
    </citation>
    <scope>NUCLEOTIDE SEQUENCE [LARGE SCALE GENOMIC DNA]</scope>
    <source>
        <strain evidence="4 5">RSKm HC5</strain>
    </source>
</reference>
<feature type="region of interest" description="Disordered" evidence="1">
    <location>
        <begin position="192"/>
        <end position="240"/>
    </location>
</feature>
<proteinExistence type="predicted"/>
<evidence type="ECO:0000313" key="5">
    <source>
        <dbReference type="Proteomes" id="UP000289775"/>
    </source>
</evidence>
<dbReference type="RefSeq" id="WP_129749467.1">
    <property type="nucleotide sequence ID" value="NZ_JUIW01000001.1"/>
</dbReference>
<evidence type="ECO:0000256" key="1">
    <source>
        <dbReference type="SAM" id="MobiDB-lite"/>
    </source>
</evidence>
<dbReference type="PROSITE" id="PS51257">
    <property type="entry name" value="PROKAR_LIPOPROTEIN"/>
    <property type="match status" value="1"/>
</dbReference>
<keyword evidence="5" id="KW-1185">Reference proteome</keyword>
<comment type="caution">
    <text evidence="4">The sequence shown here is derived from an EMBL/GenBank/DDBJ whole genome shotgun (WGS) entry which is preliminary data.</text>
</comment>
<feature type="compositionally biased region" description="Polar residues" evidence="1">
    <location>
        <begin position="195"/>
        <end position="209"/>
    </location>
</feature>
<feature type="signal peptide" evidence="2">
    <location>
        <begin position="1"/>
        <end position="27"/>
    </location>
</feature>
<evidence type="ECO:0000256" key="2">
    <source>
        <dbReference type="SAM" id="SignalP"/>
    </source>
</evidence>
<dbReference type="Proteomes" id="UP000289775">
    <property type="component" value="Unassembled WGS sequence"/>
</dbReference>
<evidence type="ECO:0000313" key="4">
    <source>
        <dbReference type="EMBL" id="RYJ45701.1"/>
    </source>
</evidence>
<name>A0A444WIK7_9FLAO</name>
<feature type="chain" id="PRO_5019343040" evidence="2">
    <location>
        <begin position="28"/>
        <end position="240"/>
    </location>
</feature>
<feature type="domain" description="Putative auto-transporter adhesin head GIN" evidence="3">
    <location>
        <begin position="45"/>
        <end position="224"/>
    </location>
</feature>
<dbReference type="Pfam" id="PF10988">
    <property type="entry name" value="DUF2807"/>
    <property type="match status" value="1"/>
</dbReference>